<feature type="region of interest" description="Disordered" evidence="1">
    <location>
        <begin position="496"/>
        <end position="575"/>
    </location>
</feature>
<dbReference type="EnsemblMetazoa" id="PPA32974.1">
    <property type="protein sequence ID" value="PPA32974.1"/>
    <property type="gene ID" value="WBGene00205834"/>
</dbReference>
<name>A0A2A6B7S6_PRIPA</name>
<proteinExistence type="predicted"/>
<dbReference type="AlphaFoldDB" id="A0A2A6B7S6"/>
<accession>A0A8R1UIV6</accession>
<feature type="compositionally biased region" description="Polar residues" evidence="1">
    <location>
        <begin position="160"/>
        <end position="173"/>
    </location>
</feature>
<feature type="compositionally biased region" description="Basic residues" evidence="1">
    <location>
        <begin position="509"/>
        <end position="520"/>
    </location>
</feature>
<feature type="region of interest" description="Disordered" evidence="1">
    <location>
        <begin position="121"/>
        <end position="190"/>
    </location>
</feature>
<reference evidence="3" key="1">
    <citation type="journal article" date="2008" name="Nat. Genet.">
        <title>The Pristionchus pacificus genome provides a unique perspective on nematode lifestyle and parasitism.</title>
        <authorList>
            <person name="Dieterich C."/>
            <person name="Clifton S.W."/>
            <person name="Schuster L.N."/>
            <person name="Chinwalla A."/>
            <person name="Delehaunty K."/>
            <person name="Dinkelacker I."/>
            <person name="Fulton L."/>
            <person name="Fulton R."/>
            <person name="Godfrey J."/>
            <person name="Minx P."/>
            <person name="Mitreva M."/>
            <person name="Roeseler W."/>
            <person name="Tian H."/>
            <person name="Witte H."/>
            <person name="Yang S.P."/>
            <person name="Wilson R.K."/>
            <person name="Sommer R.J."/>
        </authorList>
    </citation>
    <scope>NUCLEOTIDE SEQUENCE [LARGE SCALE GENOMIC DNA]</scope>
    <source>
        <strain evidence="3">PS312</strain>
    </source>
</reference>
<evidence type="ECO:0000313" key="3">
    <source>
        <dbReference type="Proteomes" id="UP000005239"/>
    </source>
</evidence>
<accession>A0A2A6B7S6</accession>
<dbReference type="Proteomes" id="UP000005239">
    <property type="component" value="Unassembled WGS sequence"/>
</dbReference>
<evidence type="ECO:0000313" key="2">
    <source>
        <dbReference type="EnsemblMetazoa" id="PPA32974.1"/>
    </source>
</evidence>
<organism evidence="2 3">
    <name type="scientific">Pristionchus pacificus</name>
    <name type="common">Parasitic nematode worm</name>
    <dbReference type="NCBI Taxonomy" id="54126"/>
    <lineage>
        <taxon>Eukaryota</taxon>
        <taxon>Metazoa</taxon>
        <taxon>Ecdysozoa</taxon>
        <taxon>Nematoda</taxon>
        <taxon>Chromadorea</taxon>
        <taxon>Rhabditida</taxon>
        <taxon>Rhabditina</taxon>
        <taxon>Diplogasteromorpha</taxon>
        <taxon>Diplogasteroidea</taxon>
        <taxon>Neodiplogasteridae</taxon>
        <taxon>Pristionchus</taxon>
    </lineage>
</organism>
<protein>
    <submittedName>
        <fullName evidence="2">Uncharacterized protein</fullName>
    </submittedName>
</protein>
<reference evidence="2" key="2">
    <citation type="submission" date="2022-06" db="UniProtKB">
        <authorList>
            <consortium name="EnsemblMetazoa"/>
        </authorList>
    </citation>
    <scope>IDENTIFICATION</scope>
    <source>
        <strain evidence="2">PS312</strain>
    </source>
</reference>
<feature type="region of interest" description="Disordered" evidence="1">
    <location>
        <begin position="376"/>
        <end position="420"/>
    </location>
</feature>
<feature type="compositionally biased region" description="Basic and acidic residues" evidence="1">
    <location>
        <begin position="521"/>
        <end position="536"/>
    </location>
</feature>
<feature type="compositionally biased region" description="Polar residues" evidence="1">
    <location>
        <begin position="134"/>
        <end position="149"/>
    </location>
</feature>
<keyword evidence="3" id="KW-1185">Reference proteome</keyword>
<sequence>MAQPHGASINAINQLRRKSGDLALRSDDPLDRSLAVAIDAIGAVFQPAYDGHAERAMQKLSWERGIAAHSEMAGGVSTRSISFGLVESLYFVLDRVIAMGQERAEQEVAREPEVCKVQISAQPRPSIGLPPSGERTSSMGNDSQPSAQPRSPMVILPLTGQRTADSNQASAQPRSPMVTLPLTGQRTSSTADKNEISVVTLSDDEEETRAGNETVVIELSDDEEIPMLPRRRATGGVDERREISTFADDIVDVVAGEIDGVQAPRTTTDDIEGHGEISDHIVDVVGGEIEGVQAPRTTTDDIGGRDEMSTSFDEDVKKKLVPQAAAALKADSIGGGEISPLKEVKCDEQILNAHTANLLEEAKFLWVIPPRDDDVVVVDPAEPNQVPKSSPVASPRDDDDDAVVVDPPTESGGNQAPSRTLADSLEALSRGPERSTTVVKQEMIPLDALQAVLFGAGWREGEEEAPPVLQPEVDNWQRTPGANDASMQFDWYSNAPMTGGGAESPAVKPTRRRKAARPRKCKVEVASRDGSQERAKACSSREAVPTYEPVKKRKRRSRAGRGGLGPVKQELQPDGTADVAGMGTWLAELSAMGGWNAAAAADGAVGGPMIGGGVKREPKVKKNATDLACPECELVTRSLSTFLLHIKRVHGTSPTVFSHILRCDCGQECASTSHAEKCPIAHFTLMRREDSKYASVEDPRVYPQCVLCEAHPTTMLGHVAHLLNQHSTTLREAQRHLHLMRNGIYLSCACGVQVYSRHSNAKWSHTAKCGGLFTVQALVGDEEEELPVLEPALSDYTVAKYDLDEVPPTYDATPSDDVKPTHEALATHDAPLTEEATPFSV</sequence>
<gene>
    <name evidence="2" type="primary">WBGene00205834</name>
</gene>
<evidence type="ECO:0000256" key="1">
    <source>
        <dbReference type="SAM" id="MobiDB-lite"/>
    </source>
</evidence>